<feature type="binding site" evidence="3">
    <location>
        <position position="285"/>
    </location>
    <ligand>
        <name>FAD</name>
        <dbReference type="ChEBI" id="CHEBI:57692"/>
    </ligand>
</feature>
<dbReference type="PIRSF" id="PIRSF000089">
    <property type="entry name" value="Electra_flavoP_a"/>
    <property type="match status" value="1"/>
</dbReference>
<proteinExistence type="inferred from homology"/>
<dbReference type="SMART" id="SM00893">
    <property type="entry name" value="ETF"/>
    <property type="match status" value="1"/>
</dbReference>
<feature type="binding site" evidence="3">
    <location>
        <position position="362"/>
    </location>
    <ligand>
        <name>FAD</name>
        <dbReference type="ChEBI" id="CHEBI:57692"/>
    </ligand>
</feature>
<keyword evidence="3" id="KW-0274">FAD</keyword>
<name>I4D0L5_DESAJ</name>
<dbReference type="RefSeq" id="WP_014825353.1">
    <property type="nucleotide sequence ID" value="NC_018068.1"/>
</dbReference>
<dbReference type="GO" id="GO:0009055">
    <property type="term" value="F:electron transfer activity"/>
    <property type="evidence" value="ECO:0007669"/>
    <property type="project" value="InterPro"/>
</dbReference>
<dbReference type="PANTHER" id="PTHR43153:SF1">
    <property type="entry name" value="ELECTRON TRANSFER FLAVOPROTEIN SUBUNIT ALPHA, MITOCHONDRIAL"/>
    <property type="match status" value="1"/>
</dbReference>
<evidence type="ECO:0000256" key="2">
    <source>
        <dbReference type="ARBA" id="ARBA00022630"/>
    </source>
</evidence>
<keyword evidence="6" id="KW-1185">Reference proteome</keyword>
<dbReference type="STRING" id="646529.Desaci_0267"/>
<accession>I4D0L5</accession>
<dbReference type="InterPro" id="IPR014729">
    <property type="entry name" value="Rossmann-like_a/b/a_fold"/>
</dbReference>
<reference evidence="5 6" key="1">
    <citation type="journal article" date="2012" name="J. Bacteriol.">
        <title>Complete genome sequences of Desulfosporosinus orientis DSM765T, Desulfosporosinus youngiae DSM17734T, Desulfosporosinus meridiei DSM13257T, and Desulfosporosinus acidiphilus DSM22704T.</title>
        <authorList>
            <person name="Pester M."/>
            <person name="Brambilla E."/>
            <person name="Alazard D."/>
            <person name="Rattei T."/>
            <person name="Weinmaier T."/>
            <person name="Han J."/>
            <person name="Lucas S."/>
            <person name="Lapidus A."/>
            <person name="Cheng J.F."/>
            <person name="Goodwin L."/>
            <person name="Pitluck S."/>
            <person name="Peters L."/>
            <person name="Ovchinnikova G."/>
            <person name="Teshima H."/>
            <person name="Detter J.C."/>
            <person name="Han C.S."/>
            <person name="Tapia R."/>
            <person name="Land M.L."/>
            <person name="Hauser L."/>
            <person name="Kyrpides N.C."/>
            <person name="Ivanova N.N."/>
            <person name="Pagani I."/>
            <person name="Huntmann M."/>
            <person name="Wei C.L."/>
            <person name="Davenport K.W."/>
            <person name="Daligault H."/>
            <person name="Chain P.S."/>
            <person name="Chen A."/>
            <person name="Mavromatis K."/>
            <person name="Markowitz V."/>
            <person name="Szeto E."/>
            <person name="Mikhailova N."/>
            <person name="Pati A."/>
            <person name="Wagner M."/>
            <person name="Woyke T."/>
            <person name="Ollivier B."/>
            <person name="Klenk H.P."/>
            <person name="Spring S."/>
            <person name="Loy A."/>
        </authorList>
    </citation>
    <scope>NUCLEOTIDE SEQUENCE [LARGE SCALE GENOMIC DNA]</scope>
    <source>
        <strain evidence="6">DSM 22704 / JCM 16185 / SJ4</strain>
    </source>
</reference>
<feature type="domain" description="Electron transfer flavoprotein alpha/beta-subunit N-terminal" evidence="4">
    <location>
        <begin position="74"/>
        <end position="265"/>
    </location>
</feature>
<dbReference type="InterPro" id="IPR014731">
    <property type="entry name" value="ETF_asu_C"/>
</dbReference>
<dbReference type="InterPro" id="IPR029035">
    <property type="entry name" value="DHS-like_NAD/FAD-binding_dom"/>
</dbReference>
<dbReference type="SUPFAM" id="SSF54862">
    <property type="entry name" value="4Fe-4S ferredoxins"/>
    <property type="match status" value="1"/>
</dbReference>
<dbReference type="eggNOG" id="COG2025">
    <property type="taxonomic scope" value="Bacteria"/>
</dbReference>
<dbReference type="InterPro" id="IPR001308">
    <property type="entry name" value="ETF_a/FixB"/>
</dbReference>
<dbReference type="OrthoDB" id="9770286at2"/>
<dbReference type="AlphaFoldDB" id="I4D0L5"/>
<comment type="cofactor">
    <cofactor evidence="3">
        <name>FAD</name>
        <dbReference type="ChEBI" id="CHEBI:57692"/>
    </cofactor>
    <text evidence="3">Binds 1 FAD per dimer.</text>
</comment>
<dbReference type="Pfam" id="PF01012">
    <property type="entry name" value="ETF"/>
    <property type="match status" value="1"/>
</dbReference>
<dbReference type="Gene3D" id="3.40.50.620">
    <property type="entry name" value="HUPs"/>
    <property type="match status" value="1"/>
</dbReference>
<feature type="binding site" evidence="3">
    <location>
        <begin position="324"/>
        <end position="328"/>
    </location>
    <ligand>
        <name>FAD</name>
        <dbReference type="ChEBI" id="CHEBI:57692"/>
    </ligand>
</feature>
<dbReference type="InterPro" id="IPR033947">
    <property type="entry name" value="ETF_alpha_N"/>
</dbReference>
<dbReference type="SUPFAM" id="SSF52402">
    <property type="entry name" value="Adenine nucleotide alpha hydrolases-like"/>
    <property type="match status" value="1"/>
</dbReference>
<dbReference type="CDD" id="cd01715">
    <property type="entry name" value="ETF_alpha"/>
    <property type="match status" value="1"/>
</dbReference>
<organism evidence="5 6">
    <name type="scientific">Desulfosporosinus acidiphilus (strain DSM 22704 / JCM 16185 / SJ4)</name>
    <dbReference type="NCBI Taxonomy" id="646529"/>
    <lineage>
        <taxon>Bacteria</taxon>
        <taxon>Bacillati</taxon>
        <taxon>Bacillota</taxon>
        <taxon>Clostridia</taxon>
        <taxon>Eubacteriales</taxon>
        <taxon>Desulfitobacteriaceae</taxon>
        <taxon>Desulfosporosinus</taxon>
    </lineage>
</organism>
<dbReference type="GO" id="GO:0050660">
    <property type="term" value="F:flavin adenine dinucleotide binding"/>
    <property type="evidence" value="ECO:0007669"/>
    <property type="project" value="InterPro"/>
</dbReference>
<protein>
    <submittedName>
        <fullName evidence="5">Electron transfer flavoprotein, alpha subunit</fullName>
    </submittedName>
</protein>
<dbReference type="PANTHER" id="PTHR43153">
    <property type="entry name" value="ELECTRON TRANSFER FLAVOPROTEIN ALPHA"/>
    <property type="match status" value="1"/>
</dbReference>
<dbReference type="InterPro" id="IPR014730">
    <property type="entry name" value="ETF_a/b_N"/>
</dbReference>
<keyword evidence="2" id="KW-0285">Flavoprotein</keyword>
<dbReference type="SUPFAM" id="SSF52467">
    <property type="entry name" value="DHS-like NAD/FAD-binding domain"/>
    <property type="match status" value="1"/>
</dbReference>
<evidence type="ECO:0000313" key="5">
    <source>
        <dbReference type="EMBL" id="AFM39339.1"/>
    </source>
</evidence>
<evidence type="ECO:0000313" key="6">
    <source>
        <dbReference type="Proteomes" id="UP000002892"/>
    </source>
</evidence>
<gene>
    <name evidence="5" type="ordered locus">Desaci_0267</name>
</gene>
<dbReference type="Pfam" id="PF00766">
    <property type="entry name" value="ETF_alpha"/>
    <property type="match status" value="1"/>
</dbReference>
<dbReference type="HOGENOM" id="CLU_034178_1_1_9"/>
<evidence type="ECO:0000259" key="4">
    <source>
        <dbReference type="SMART" id="SM00893"/>
    </source>
</evidence>
<dbReference type="Proteomes" id="UP000002892">
    <property type="component" value="Chromosome"/>
</dbReference>
<comment type="similarity">
    <text evidence="1">Belongs to the ETF alpha-subunit/FixB family.</text>
</comment>
<dbReference type="GO" id="GO:0033539">
    <property type="term" value="P:fatty acid beta-oxidation using acyl-CoA dehydrogenase"/>
    <property type="evidence" value="ECO:0007669"/>
    <property type="project" value="TreeGrafter"/>
</dbReference>
<feature type="binding site" evidence="3">
    <location>
        <begin position="310"/>
        <end position="311"/>
    </location>
    <ligand>
        <name>FAD</name>
        <dbReference type="ChEBI" id="CHEBI:57692"/>
    </ligand>
</feature>
<dbReference type="EMBL" id="CP003639">
    <property type="protein sequence ID" value="AFM39339.1"/>
    <property type="molecule type" value="Genomic_DNA"/>
</dbReference>
<evidence type="ECO:0000256" key="3">
    <source>
        <dbReference type="PIRSR" id="PIRSR000089-1"/>
    </source>
</evidence>
<evidence type="ECO:0000256" key="1">
    <source>
        <dbReference type="ARBA" id="ARBA00005817"/>
    </source>
</evidence>
<sequence length="402" mass="43981">MSKLICHQEKLNESNICDLVKICPFGALEAKNGTLEITAGCKMCKLCVKKGPQGVMEFIEDVTPSVDKSLWRGIGVYVDHIEGEIHPVTMELIGKAKELAAVVDFPVYAVFIGSNIKDKAQELLHYGVDEVFVYDYEELKHFRIEPYTAAFADFIENAKPSSLLVGATTIGRSLAPRVAARFRTGLTADCTTLEMKENTDLVQIRPAFGGNIMAQIICPNTRPQMATVRYKVMTAPEKLCEPSGKITLCQLDPAKLTSAIEVLKVTRKENEENISDAEVIIAVGRALKSEKDLAMVEELAQLLEAQIACTRPLVEAGWLGAKQQIGLSGRTVKPKLIITLGISGAVQFTAGMNSSEQIFAINKDPHASIFNIAHYGIIGDLYEIVPQLIEDLKNSKALACAR</sequence>
<dbReference type="Gene3D" id="3.40.50.1220">
    <property type="entry name" value="TPP-binding domain"/>
    <property type="match status" value="1"/>
</dbReference>
<dbReference type="KEGG" id="dai:Desaci_0267"/>